<dbReference type="AlphaFoldDB" id="A0A3B1DAF4"/>
<gene>
    <name evidence="1" type="ORF">MNBD_NITROSPIRAE01-1403</name>
</gene>
<evidence type="ECO:0000313" key="1">
    <source>
        <dbReference type="EMBL" id="VAX32928.1"/>
    </source>
</evidence>
<name>A0A3B1DAF4_9ZZZZ</name>
<reference evidence="1" key="1">
    <citation type="submission" date="2018-06" db="EMBL/GenBank/DDBJ databases">
        <authorList>
            <person name="Zhirakovskaya E."/>
        </authorList>
    </citation>
    <scope>NUCLEOTIDE SEQUENCE</scope>
</reference>
<organism evidence="1">
    <name type="scientific">hydrothermal vent metagenome</name>
    <dbReference type="NCBI Taxonomy" id="652676"/>
    <lineage>
        <taxon>unclassified sequences</taxon>
        <taxon>metagenomes</taxon>
        <taxon>ecological metagenomes</taxon>
    </lineage>
</organism>
<protein>
    <submittedName>
        <fullName evidence="1">Uncharacterized protein</fullName>
    </submittedName>
</protein>
<proteinExistence type="predicted"/>
<accession>A0A3B1DAF4</accession>
<dbReference type="EMBL" id="UOGF01000099">
    <property type="protein sequence ID" value="VAX32928.1"/>
    <property type="molecule type" value="Genomic_DNA"/>
</dbReference>
<sequence>MPHPADLIYQLRSETTCFNFDVYSDLLGGISWDDFKMQWFSSDDRSEKPESRQLLKDRFNTPNQFLLSDKISRLCPLEILWLKWHVFSDLCHDVHVFHRDKKKPHLNISPQSVQISTPNLLSESLPARWVFSLALEKRKASRRFSSKEMPDDFCRQLFMPPKGDDKAYQMPIIREQPFGAEVSGMVAVRSIEKVQHTEEEAEEGKQTIAGITEFHFVTEEIQQMMFSEHDVFLAKLYFYDEPDHPVEVWASQATPLEKGILLNGAIKKMDVAHWEKFEGAKESIFSHATLKIYKAYHAPCDLYSLGMMLLHLLLVNEEQGIDEVYSAVQRLALRLPPMVQGLGPEDQSILLERFQAIMLEEAPVFSKSAIFYSSKHQESIGPPISDNLWTELLIFALRLTTFIPGFSYSRNHGDVDFEHPHLLMAQVIVVVADFSERMKQDLFALRQRDVEIQVVCDLLRKELAERETQQDAI</sequence>